<dbReference type="PANTHER" id="PTHR11956">
    <property type="entry name" value="ARGINYL-TRNA SYNTHETASE"/>
    <property type="match status" value="1"/>
</dbReference>
<comment type="similarity">
    <text evidence="1 12">Belongs to the class-I aminoacyl-tRNA synthetase family.</text>
</comment>
<dbReference type="PANTHER" id="PTHR11956:SF5">
    <property type="entry name" value="ARGININE--TRNA LIGASE, CYTOPLASMIC"/>
    <property type="match status" value="1"/>
</dbReference>
<evidence type="ECO:0000256" key="9">
    <source>
        <dbReference type="ARBA" id="ARBA00033033"/>
    </source>
</evidence>
<dbReference type="EMBL" id="JAKOGI010000097">
    <property type="protein sequence ID" value="KAJ8444482.1"/>
    <property type="molecule type" value="Genomic_DNA"/>
</dbReference>
<comment type="catalytic activity">
    <reaction evidence="10">
        <text>tRNA(Arg) + L-arginine + ATP = L-arginyl-tRNA(Arg) + AMP + diphosphate</text>
        <dbReference type="Rhea" id="RHEA:20301"/>
        <dbReference type="Rhea" id="RHEA-COMP:9658"/>
        <dbReference type="Rhea" id="RHEA-COMP:9673"/>
        <dbReference type="ChEBI" id="CHEBI:30616"/>
        <dbReference type="ChEBI" id="CHEBI:32682"/>
        <dbReference type="ChEBI" id="CHEBI:33019"/>
        <dbReference type="ChEBI" id="CHEBI:78442"/>
        <dbReference type="ChEBI" id="CHEBI:78513"/>
        <dbReference type="ChEBI" id="CHEBI:456215"/>
        <dbReference type="EC" id="6.1.1.19"/>
    </reaction>
</comment>
<protein>
    <recommendedName>
        <fullName evidence="2">arginine--tRNA ligase</fullName>
        <ecNumber evidence="2">6.1.1.19</ecNumber>
    </recommendedName>
    <alternativeName>
        <fullName evidence="9">Arginyl-tRNA synthetase</fullName>
    </alternativeName>
</protein>
<keyword evidence="14" id="KW-1133">Transmembrane helix</keyword>
<keyword evidence="4 12" id="KW-0547">Nucleotide-binding</keyword>
<dbReference type="Gene3D" id="1.10.730.10">
    <property type="entry name" value="Isoleucyl-tRNA Synthetase, Domain 1"/>
    <property type="match status" value="1"/>
</dbReference>
<keyword evidence="18" id="KW-1185">Reference proteome</keyword>
<dbReference type="NCBIfam" id="TIGR00456">
    <property type="entry name" value="argS"/>
    <property type="match status" value="1"/>
</dbReference>
<dbReference type="SMART" id="SM00836">
    <property type="entry name" value="DALR_1"/>
    <property type="match status" value="1"/>
</dbReference>
<dbReference type="SMART" id="SM01016">
    <property type="entry name" value="Arg_tRNA_synt_N"/>
    <property type="match status" value="1"/>
</dbReference>
<keyword evidence="5 12" id="KW-0067">ATP-binding</keyword>
<dbReference type="SUPFAM" id="SSF47323">
    <property type="entry name" value="Anticodon-binding domain of a subclass of class I aminoacyl-tRNA synthetases"/>
    <property type="match status" value="1"/>
</dbReference>
<organism evidence="17 18">
    <name type="scientific">Carnegiea gigantea</name>
    <dbReference type="NCBI Taxonomy" id="171969"/>
    <lineage>
        <taxon>Eukaryota</taxon>
        <taxon>Viridiplantae</taxon>
        <taxon>Streptophyta</taxon>
        <taxon>Embryophyta</taxon>
        <taxon>Tracheophyta</taxon>
        <taxon>Spermatophyta</taxon>
        <taxon>Magnoliopsida</taxon>
        <taxon>eudicotyledons</taxon>
        <taxon>Gunneridae</taxon>
        <taxon>Pentapetalae</taxon>
        <taxon>Caryophyllales</taxon>
        <taxon>Cactineae</taxon>
        <taxon>Cactaceae</taxon>
        <taxon>Cactoideae</taxon>
        <taxon>Echinocereeae</taxon>
        <taxon>Carnegiea</taxon>
    </lineage>
</organism>
<dbReference type="OrthoDB" id="68056at2759"/>
<reference evidence="17" key="1">
    <citation type="submission" date="2022-04" db="EMBL/GenBank/DDBJ databases">
        <title>Carnegiea gigantea Genome sequencing and assembly v2.</title>
        <authorList>
            <person name="Copetti D."/>
            <person name="Sanderson M.J."/>
            <person name="Burquez A."/>
            <person name="Wojciechowski M.F."/>
        </authorList>
    </citation>
    <scope>NUCLEOTIDE SEQUENCE</scope>
    <source>
        <strain evidence="17">SGP5-SGP5p</strain>
        <tissue evidence="17">Aerial part</tissue>
    </source>
</reference>
<dbReference type="Gene3D" id="3.40.50.620">
    <property type="entry name" value="HUPs"/>
    <property type="match status" value="1"/>
</dbReference>
<dbReference type="CDD" id="cd00671">
    <property type="entry name" value="ArgRS_core"/>
    <property type="match status" value="1"/>
</dbReference>
<dbReference type="FunFam" id="3.40.50.620:FF:000096">
    <property type="entry name" value="Arginine--tRNA ligase chloroplastic/mitochondrial"/>
    <property type="match status" value="1"/>
</dbReference>
<dbReference type="Pfam" id="PF03485">
    <property type="entry name" value="Arg_tRNA_synt_N"/>
    <property type="match status" value="1"/>
</dbReference>
<dbReference type="GO" id="GO:0006420">
    <property type="term" value="P:arginyl-tRNA aminoacylation"/>
    <property type="evidence" value="ECO:0007669"/>
    <property type="project" value="InterPro"/>
</dbReference>
<keyword evidence="14" id="KW-0812">Transmembrane</keyword>
<evidence type="ECO:0000313" key="17">
    <source>
        <dbReference type="EMBL" id="KAJ8444482.1"/>
    </source>
</evidence>
<dbReference type="InterPro" id="IPR005148">
    <property type="entry name" value="Arg-tRNA-synth_N"/>
</dbReference>
<dbReference type="PROSITE" id="PS00178">
    <property type="entry name" value="AA_TRNA_LIGASE_I"/>
    <property type="match status" value="1"/>
</dbReference>
<dbReference type="InterPro" id="IPR009080">
    <property type="entry name" value="tRNAsynth_Ia_anticodon-bd"/>
</dbReference>
<evidence type="ECO:0000256" key="13">
    <source>
        <dbReference type="SAM" id="MobiDB-lite"/>
    </source>
</evidence>
<comment type="caution">
    <text evidence="17">The sequence shown here is derived from an EMBL/GenBank/DDBJ whole genome shotgun (WGS) entry which is preliminary data.</text>
</comment>
<keyword evidence="7" id="KW-0007">Acetylation</keyword>
<evidence type="ECO:0000256" key="3">
    <source>
        <dbReference type="ARBA" id="ARBA00022598"/>
    </source>
</evidence>
<evidence type="ECO:0000256" key="4">
    <source>
        <dbReference type="ARBA" id="ARBA00022741"/>
    </source>
</evidence>
<comment type="function">
    <text evidence="11">Forms part of a macromolecular complex that catalyzes the attachment of specific amino acids to cognate tRNAs during protein synthesis.</text>
</comment>
<sequence>MKRNSEAQRGKNPSRGGAVVGRERKRERRAGRGMRSILLTPSTPPHGLSLHSHSFLRSSPSLSASGFLRNTTRKLISATKIRALFTMATEEGAGNVKRQLAKVFEKSIGETVPSEVGVQPLIAASPPNFGDYQCNNAMAIFSKIKGKNSEFRNPRSLGEAIMKNLPQSDMIESCSVAGPGFVNIVLSKTWLAKSVQKMLLEGIHTWAPKLPVKRAVVDFSSPNIAKEMHVGHLRSTIIGDTLARMLEFSGVDVLRRNHVGDWGTQFGMLIEFLFAQFPQWEDDSEIPIQDLEVYAVRYLVCGDLNSEPQTSLPLCFSMGFYKQSKKRFDDDPDFKERAQKAVGGEPKYRKAWAKICEISHYHLVSRISPSLSPPFFLRGVILSVYQGESFYNPYIPRVLEELGSKGLIEESEGARVIKIEGKDIPLIVVKRDGGYNYASTDLAALWYRLNEEKAEWIIYVTDVGQREHFEMFFHAAKLAGWLPGDDIQYPRTSHVGFGLVLGEDGKRFRTRSSEVVRLVDLLDEAKNRSWQALIERGKDKEWTEEELLQTAEAVGYGAVKYADLKNNRLTNYTFNFDQMLSDKVPFVFLFVSLSFLFMVLWEASALQLLGNTAVYLLYAHARICSIIRKSGKSIDELKKGGEIVLAHPDERALGLHLLQFSEIVEEACNNLLPNVLCEYLYNLSEYFTKFYSNCQVVGSPEETSRLLLCEATAVVMRKCFHLLGITPVYKI</sequence>
<dbReference type="GO" id="GO:0048608">
    <property type="term" value="P:reproductive structure development"/>
    <property type="evidence" value="ECO:0007669"/>
    <property type="project" value="UniProtKB-ARBA"/>
</dbReference>
<evidence type="ECO:0000256" key="1">
    <source>
        <dbReference type="ARBA" id="ARBA00005594"/>
    </source>
</evidence>
<dbReference type="SUPFAM" id="SSF52374">
    <property type="entry name" value="Nucleotidylyl transferase"/>
    <property type="match status" value="1"/>
</dbReference>
<name>A0A9Q1KKS2_9CARY</name>
<dbReference type="EC" id="6.1.1.19" evidence="2"/>
<evidence type="ECO:0000256" key="14">
    <source>
        <dbReference type="SAM" id="Phobius"/>
    </source>
</evidence>
<evidence type="ECO:0000313" key="18">
    <source>
        <dbReference type="Proteomes" id="UP001153076"/>
    </source>
</evidence>
<dbReference type="SUPFAM" id="SSF55190">
    <property type="entry name" value="Arginyl-tRNA synthetase (ArgRS), N-terminal 'additional' domain"/>
    <property type="match status" value="1"/>
</dbReference>
<evidence type="ECO:0000259" key="15">
    <source>
        <dbReference type="SMART" id="SM00836"/>
    </source>
</evidence>
<dbReference type="Pfam" id="PF00750">
    <property type="entry name" value="tRNA-synt_1d"/>
    <property type="match status" value="2"/>
</dbReference>
<dbReference type="InterPro" id="IPR001412">
    <property type="entry name" value="aa-tRNA-synth_I_CS"/>
</dbReference>
<proteinExistence type="inferred from homology"/>
<evidence type="ECO:0000256" key="2">
    <source>
        <dbReference type="ARBA" id="ARBA00012837"/>
    </source>
</evidence>
<dbReference type="GO" id="GO:0004814">
    <property type="term" value="F:arginine-tRNA ligase activity"/>
    <property type="evidence" value="ECO:0007669"/>
    <property type="project" value="UniProtKB-EC"/>
</dbReference>
<gene>
    <name evidence="17" type="ORF">Cgig2_024046</name>
</gene>
<dbReference type="GO" id="GO:0005524">
    <property type="term" value="F:ATP binding"/>
    <property type="evidence" value="ECO:0007669"/>
    <property type="project" value="UniProtKB-KW"/>
</dbReference>
<feature type="domain" description="Arginyl tRNA synthetase N-terminal" evidence="16">
    <location>
        <begin position="98"/>
        <end position="186"/>
    </location>
</feature>
<evidence type="ECO:0000256" key="7">
    <source>
        <dbReference type="ARBA" id="ARBA00022990"/>
    </source>
</evidence>
<dbReference type="InterPro" id="IPR008909">
    <property type="entry name" value="DALR_anticod-bd"/>
</dbReference>
<evidence type="ECO:0000256" key="10">
    <source>
        <dbReference type="ARBA" id="ARBA00049339"/>
    </source>
</evidence>
<feature type="region of interest" description="Disordered" evidence="13">
    <location>
        <begin position="1"/>
        <end position="44"/>
    </location>
</feature>
<dbReference type="InterPro" id="IPR035684">
    <property type="entry name" value="ArgRS_core"/>
</dbReference>
<evidence type="ECO:0000256" key="5">
    <source>
        <dbReference type="ARBA" id="ARBA00022840"/>
    </source>
</evidence>
<dbReference type="InterPro" id="IPR001278">
    <property type="entry name" value="Arg-tRNA-ligase"/>
</dbReference>
<dbReference type="InterPro" id="IPR014729">
    <property type="entry name" value="Rossmann-like_a/b/a_fold"/>
</dbReference>
<feature type="domain" description="DALR anticodon binding" evidence="15">
    <location>
        <begin position="616"/>
        <end position="731"/>
    </location>
</feature>
<keyword evidence="14" id="KW-0472">Membrane</keyword>
<dbReference type="PRINTS" id="PR01038">
    <property type="entry name" value="TRNASYNTHARG"/>
</dbReference>
<evidence type="ECO:0000256" key="12">
    <source>
        <dbReference type="RuleBase" id="RU363038"/>
    </source>
</evidence>
<dbReference type="FunFam" id="1.10.730.10:FF:000017">
    <property type="entry name" value="Arginine--tRNA ligase, chloroplastic/mitochondrial"/>
    <property type="match status" value="1"/>
</dbReference>
<keyword evidence="8 12" id="KW-0030">Aminoacyl-tRNA synthetase</keyword>
<dbReference type="GO" id="GO:0009791">
    <property type="term" value="P:post-embryonic development"/>
    <property type="evidence" value="ECO:0007669"/>
    <property type="project" value="UniProtKB-ARBA"/>
</dbReference>
<dbReference type="FunFam" id="3.30.1360.70:FF:000002">
    <property type="entry name" value="arginine--tRNA ligase, cytoplasmic"/>
    <property type="match status" value="1"/>
</dbReference>
<dbReference type="Gene3D" id="3.30.1360.70">
    <property type="entry name" value="Arginyl tRNA synthetase N-terminal domain"/>
    <property type="match status" value="1"/>
</dbReference>
<feature type="transmembrane region" description="Helical" evidence="14">
    <location>
        <begin position="584"/>
        <end position="601"/>
    </location>
</feature>
<dbReference type="AlphaFoldDB" id="A0A9Q1KKS2"/>
<keyword evidence="3 12" id="KW-0436">Ligase</keyword>
<accession>A0A9Q1KKS2</accession>
<evidence type="ECO:0000259" key="16">
    <source>
        <dbReference type="SMART" id="SM01016"/>
    </source>
</evidence>
<dbReference type="Pfam" id="PF05746">
    <property type="entry name" value="DALR_1"/>
    <property type="match status" value="1"/>
</dbReference>
<evidence type="ECO:0000256" key="6">
    <source>
        <dbReference type="ARBA" id="ARBA00022917"/>
    </source>
</evidence>
<dbReference type="Proteomes" id="UP001153076">
    <property type="component" value="Unassembled WGS sequence"/>
</dbReference>
<evidence type="ECO:0000256" key="8">
    <source>
        <dbReference type="ARBA" id="ARBA00023146"/>
    </source>
</evidence>
<dbReference type="GO" id="GO:0005737">
    <property type="term" value="C:cytoplasm"/>
    <property type="evidence" value="ECO:0007669"/>
    <property type="project" value="InterPro"/>
</dbReference>
<dbReference type="HAMAP" id="MF_00123">
    <property type="entry name" value="Arg_tRNA_synth"/>
    <property type="match status" value="1"/>
</dbReference>
<evidence type="ECO:0000256" key="11">
    <source>
        <dbReference type="ARBA" id="ARBA00055485"/>
    </source>
</evidence>
<dbReference type="InterPro" id="IPR036695">
    <property type="entry name" value="Arg-tRNA-synth_N_sf"/>
</dbReference>
<keyword evidence="6 12" id="KW-0648">Protein biosynthesis</keyword>
<feature type="compositionally biased region" description="Basic residues" evidence="13">
    <location>
        <begin position="23"/>
        <end position="32"/>
    </location>
</feature>